<evidence type="ECO:0000313" key="17">
    <source>
        <dbReference type="Proteomes" id="UP000176409"/>
    </source>
</evidence>
<evidence type="ECO:0000313" key="16">
    <source>
        <dbReference type="EMBL" id="OGG29494.1"/>
    </source>
</evidence>
<dbReference type="PROSITE" id="PS51483">
    <property type="entry name" value="B5"/>
    <property type="match status" value="1"/>
</dbReference>
<gene>
    <name evidence="16" type="ORF">A2973_04935</name>
</gene>
<dbReference type="Gene3D" id="3.50.40.10">
    <property type="entry name" value="Phenylalanyl-trna Synthetase, Chain B, domain 3"/>
    <property type="match status" value="1"/>
</dbReference>
<dbReference type="GO" id="GO:0003723">
    <property type="term" value="F:RNA binding"/>
    <property type="evidence" value="ECO:0007669"/>
    <property type="project" value="InterPro"/>
</dbReference>
<dbReference type="EC" id="6.1.1.20" evidence="4"/>
<dbReference type="GO" id="GO:0006432">
    <property type="term" value="P:phenylalanyl-tRNA aminoacylation"/>
    <property type="evidence" value="ECO:0007669"/>
    <property type="project" value="InterPro"/>
</dbReference>
<dbReference type="InterPro" id="IPR005147">
    <property type="entry name" value="tRNA_synthase_B5-dom"/>
</dbReference>
<dbReference type="SUPFAM" id="SSF46955">
    <property type="entry name" value="Putative DNA-binding domain"/>
    <property type="match status" value="2"/>
</dbReference>
<comment type="subunit">
    <text evidence="3">Tetramer of two alpha and two beta subunits.</text>
</comment>
<dbReference type="EMBL" id="MFJZ01000043">
    <property type="protein sequence ID" value="OGG29494.1"/>
    <property type="molecule type" value="Genomic_DNA"/>
</dbReference>
<dbReference type="PANTHER" id="PTHR10947">
    <property type="entry name" value="PHENYLALANYL-TRNA SYNTHETASE BETA CHAIN AND LEUCINE-RICH REPEAT-CONTAINING PROTEIN 47"/>
    <property type="match status" value="1"/>
</dbReference>
<dbReference type="SUPFAM" id="SSF54991">
    <property type="entry name" value="Anticodon-binding domain of PheRS"/>
    <property type="match status" value="1"/>
</dbReference>
<dbReference type="PROSITE" id="PS51447">
    <property type="entry name" value="FDX_ACB"/>
    <property type="match status" value="1"/>
</dbReference>
<evidence type="ECO:0000256" key="7">
    <source>
        <dbReference type="ARBA" id="ARBA00022741"/>
    </source>
</evidence>
<evidence type="ECO:0000256" key="11">
    <source>
        <dbReference type="ARBA" id="ARBA00023146"/>
    </source>
</evidence>
<dbReference type="InterPro" id="IPR009061">
    <property type="entry name" value="DNA-bd_dom_put_sf"/>
</dbReference>
<dbReference type="Pfam" id="PF03147">
    <property type="entry name" value="FDX-ACB"/>
    <property type="match status" value="1"/>
</dbReference>
<dbReference type="SUPFAM" id="SSF55681">
    <property type="entry name" value="Class II aaRS and biotin synthetases"/>
    <property type="match status" value="1"/>
</dbReference>
<sequence length="671" mass="75084">MNILIPDSWLREYLNTKATPKQIKEYLSLCGPSVERIHKEAVEVIYDVEITTNRPDAMSVVGVAREAAAILPRFGIAAKLLHDPYKIARKQRWQDSKIANKTLTIKTDANLNPRWTSIVFEGVTVKPSPNWLKKKLEATGIRSLNNIIDITNYLMRGLGQPAHAFDFDAISDKANHATMILRASKKGEKLTTLDGKNHTLPGDDIVIEDGKGRLIDLCGVMGAQNSAIRASTKTVILFLQTYDPMHIRRTMMNLAHRTEAGGLFEKGTDPELVLSAFAKGVELVTELSGGSIASRLYDIYPKPHKPYTVSLTRTKADAYIGKHLSDKEIMEILNTLGFQTKVTKEVITVSVPSFRRDVTIDVDIIEELARIYGYHNITSTLPDTAPPVVMPDPALGGEEEIKMRLRDWGYTETYTYSMISEDLMDIFGLDKAKVYKIANPLSNEWVYMRPTLWPSMLSSVKQNLNIKPDLTLFELSMTYIYRAGKLPDEKPVLLIAWTGDQFYNAKGIGEAIFALFGIPLAASHPVQMDWYTEKQLQLGAYGSVGLVHQKFLDALQIHTPVTILELDIEGLIAHARSTKQYIPIPKYPPSFEDLAFVLPPQTPVGPMMAALKSAHPLVTDVTLLDKYETTTTFHITYLSPEKNLTTEDLRPAREKLIALAQQKFGTTLKTI</sequence>
<evidence type="ECO:0000256" key="12">
    <source>
        <dbReference type="ARBA" id="ARBA00033189"/>
    </source>
</evidence>
<name>A0A1F6AXS1_9BACT</name>
<dbReference type="SMART" id="SM00874">
    <property type="entry name" value="B5"/>
    <property type="match status" value="1"/>
</dbReference>
<feature type="domain" description="B5" evidence="15">
    <location>
        <begin position="304"/>
        <end position="379"/>
    </location>
</feature>
<evidence type="ECO:0000256" key="3">
    <source>
        <dbReference type="ARBA" id="ARBA00011209"/>
    </source>
</evidence>
<evidence type="ECO:0000256" key="2">
    <source>
        <dbReference type="ARBA" id="ARBA00008653"/>
    </source>
</evidence>
<accession>A0A1F6AXS1</accession>
<reference evidence="16 17" key="1">
    <citation type="journal article" date="2016" name="Nat. Commun.">
        <title>Thousands of microbial genomes shed light on interconnected biogeochemical processes in an aquifer system.</title>
        <authorList>
            <person name="Anantharaman K."/>
            <person name="Brown C.T."/>
            <person name="Hug L.A."/>
            <person name="Sharon I."/>
            <person name="Castelle C.J."/>
            <person name="Probst A.J."/>
            <person name="Thomas B.C."/>
            <person name="Singh A."/>
            <person name="Wilkins M.J."/>
            <person name="Karaoz U."/>
            <person name="Brodie E.L."/>
            <person name="Williams K.H."/>
            <person name="Hubbard S.S."/>
            <person name="Banfield J.F."/>
        </authorList>
    </citation>
    <scope>NUCLEOTIDE SEQUENCE [LARGE SCALE GENOMIC DNA]</scope>
</reference>
<comment type="catalytic activity">
    <reaction evidence="13">
        <text>tRNA(Phe) + L-phenylalanine + ATP = L-phenylalanyl-tRNA(Phe) + AMP + diphosphate + H(+)</text>
        <dbReference type="Rhea" id="RHEA:19413"/>
        <dbReference type="Rhea" id="RHEA-COMP:9668"/>
        <dbReference type="Rhea" id="RHEA-COMP:9699"/>
        <dbReference type="ChEBI" id="CHEBI:15378"/>
        <dbReference type="ChEBI" id="CHEBI:30616"/>
        <dbReference type="ChEBI" id="CHEBI:33019"/>
        <dbReference type="ChEBI" id="CHEBI:58095"/>
        <dbReference type="ChEBI" id="CHEBI:78442"/>
        <dbReference type="ChEBI" id="CHEBI:78531"/>
        <dbReference type="ChEBI" id="CHEBI:456215"/>
        <dbReference type="EC" id="6.1.1.20"/>
    </reaction>
</comment>
<dbReference type="InterPro" id="IPR004532">
    <property type="entry name" value="Phe-tRNA-ligase_IIc_bsu_bact"/>
</dbReference>
<evidence type="ECO:0000256" key="1">
    <source>
        <dbReference type="ARBA" id="ARBA00001946"/>
    </source>
</evidence>
<dbReference type="InterPro" id="IPR041616">
    <property type="entry name" value="PheRS_beta_core"/>
</dbReference>
<comment type="caution">
    <text evidence="16">The sequence shown here is derived from an EMBL/GenBank/DDBJ whole genome shotgun (WGS) entry which is preliminary data.</text>
</comment>
<proteinExistence type="inferred from homology"/>
<dbReference type="Gene3D" id="3.30.56.10">
    <property type="match status" value="2"/>
</dbReference>
<dbReference type="GO" id="GO:0005524">
    <property type="term" value="F:ATP binding"/>
    <property type="evidence" value="ECO:0007669"/>
    <property type="project" value="UniProtKB-KW"/>
</dbReference>
<comment type="cofactor">
    <cofactor evidence="1">
        <name>Mg(2+)</name>
        <dbReference type="ChEBI" id="CHEBI:18420"/>
    </cofactor>
</comment>
<evidence type="ECO:0000256" key="10">
    <source>
        <dbReference type="ARBA" id="ARBA00022917"/>
    </source>
</evidence>
<protein>
    <recommendedName>
        <fullName evidence="4">phenylalanine--tRNA ligase</fullName>
        <ecNumber evidence="4">6.1.1.20</ecNumber>
    </recommendedName>
    <alternativeName>
        <fullName evidence="12">Phenylalanyl-tRNA synthetase beta subunit</fullName>
    </alternativeName>
</protein>
<dbReference type="GO" id="GO:0000287">
    <property type="term" value="F:magnesium ion binding"/>
    <property type="evidence" value="ECO:0007669"/>
    <property type="project" value="InterPro"/>
</dbReference>
<keyword evidence="10" id="KW-0648">Protein biosynthesis</keyword>
<dbReference type="Pfam" id="PF03483">
    <property type="entry name" value="B3_4"/>
    <property type="match status" value="1"/>
</dbReference>
<feature type="domain" description="FDX-ACB" evidence="14">
    <location>
        <begin position="585"/>
        <end position="669"/>
    </location>
</feature>
<evidence type="ECO:0000256" key="9">
    <source>
        <dbReference type="ARBA" id="ARBA00022842"/>
    </source>
</evidence>
<evidence type="ECO:0000256" key="6">
    <source>
        <dbReference type="ARBA" id="ARBA00022723"/>
    </source>
</evidence>
<dbReference type="NCBIfam" id="TIGR00472">
    <property type="entry name" value="pheT_bact"/>
    <property type="match status" value="1"/>
</dbReference>
<dbReference type="InterPro" id="IPR005121">
    <property type="entry name" value="Fdx_antiC-bd"/>
</dbReference>
<keyword evidence="7" id="KW-0547">Nucleotide-binding</keyword>
<dbReference type="GO" id="GO:0004826">
    <property type="term" value="F:phenylalanine-tRNA ligase activity"/>
    <property type="evidence" value="ECO:0007669"/>
    <property type="project" value="UniProtKB-EC"/>
</dbReference>
<keyword evidence="8" id="KW-0067">ATP-binding</keyword>
<dbReference type="InterPro" id="IPR005146">
    <property type="entry name" value="B3/B4_tRNA-bd"/>
</dbReference>
<dbReference type="Gene3D" id="3.30.70.380">
    <property type="entry name" value="Ferrodoxin-fold anticodon-binding domain"/>
    <property type="match status" value="1"/>
</dbReference>
<dbReference type="SMART" id="SM00896">
    <property type="entry name" value="FDX-ACB"/>
    <property type="match status" value="1"/>
</dbReference>
<dbReference type="Pfam" id="PF03484">
    <property type="entry name" value="B5"/>
    <property type="match status" value="1"/>
</dbReference>
<evidence type="ECO:0000256" key="5">
    <source>
        <dbReference type="ARBA" id="ARBA00022598"/>
    </source>
</evidence>
<dbReference type="InterPro" id="IPR045060">
    <property type="entry name" value="Phe-tRNA-ligase_IIc_bsu"/>
</dbReference>
<evidence type="ECO:0000256" key="8">
    <source>
        <dbReference type="ARBA" id="ARBA00022840"/>
    </source>
</evidence>
<evidence type="ECO:0000259" key="14">
    <source>
        <dbReference type="PROSITE" id="PS51447"/>
    </source>
</evidence>
<dbReference type="GO" id="GO:0009328">
    <property type="term" value="C:phenylalanine-tRNA ligase complex"/>
    <property type="evidence" value="ECO:0007669"/>
    <property type="project" value="TreeGrafter"/>
</dbReference>
<keyword evidence="5 16" id="KW-0436">Ligase</keyword>
<dbReference type="Gene3D" id="3.30.930.10">
    <property type="entry name" value="Bira Bifunctional Protein, Domain 2"/>
    <property type="match status" value="1"/>
</dbReference>
<evidence type="ECO:0000256" key="13">
    <source>
        <dbReference type="ARBA" id="ARBA00049255"/>
    </source>
</evidence>
<dbReference type="InterPro" id="IPR020825">
    <property type="entry name" value="Phe-tRNA_synthase-like_B3/B4"/>
</dbReference>
<keyword evidence="9" id="KW-0460">Magnesium</keyword>
<comment type="similarity">
    <text evidence="2">Belongs to the phenylalanyl-tRNA synthetase beta subunit family. Type 1 subfamily.</text>
</comment>
<organism evidence="16 17">
    <name type="scientific">Candidatus Gottesmanbacteria bacterium RIFCSPLOWO2_01_FULL_49_10</name>
    <dbReference type="NCBI Taxonomy" id="1798396"/>
    <lineage>
        <taxon>Bacteria</taxon>
        <taxon>Candidatus Gottesmaniibacteriota</taxon>
    </lineage>
</organism>
<evidence type="ECO:0000256" key="4">
    <source>
        <dbReference type="ARBA" id="ARBA00012814"/>
    </source>
</evidence>
<dbReference type="PANTHER" id="PTHR10947:SF0">
    <property type="entry name" value="PHENYLALANINE--TRNA LIGASE BETA SUBUNIT"/>
    <property type="match status" value="1"/>
</dbReference>
<dbReference type="InterPro" id="IPR036690">
    <property type="entry name" value="Fdx_antiC-bd_sf"/>
</dbReference>
<keyword evidence="6" id="KW-0479">Metal-binding</keyword>
<evidence type="ECO:0000259" key="15">
    <source>
        <dbReference type="PROSITE" id="PS51483"/>
    </source>
</evidence>
<dbReference type="AlphaFoldDB" id="A0A1F6AXS1"/>
<dbReference type="Pfam" id="PF17759">
    <property type="entry name" value="tRNA_synthFbeta"/>
    <property type="match status" value="1"/>
</dbReference>
<dbReference type="InterPro" id="IPR045864">
    <property type="entry name" value="aa-tRNA-synth_II/BPL/LPL"/>
</dbReference>
<dbReference type="SUPFAM" id="SSF56037">
    <property type="entry name" value="PheT/TilS domain"/>
    <property type="match status" value="1"/>
</dbReference>
<keyword evidence="11" id="KW-0030">Aminoacyl-tRNA synthetase</keyword>
<dbReference type="Proteomes" id="UP000176409">
    <property type="component" value="Unassembled WGS sequence"/>
</dbReference>
<dbReference type="SMART" id="SM00873">
    <property type="entry name" value="B3_4"/>
    <property type="match status" value="1"/>
</dbReference>
<dbReference type="STRING" id="1798396.A2973_04935"/>